<gene>
    <name evidence="8" type="primary">tilS</name>
    <name evidence="10" type="ordered locus">SUB0013</name>
</gene>
<comment type="function">
    <text evidence="8">Ligates lysine onto the cytidine present at position 34 of the AUA codon-specific tRNA(Ile) that contains the anticodon CAU, in an ATP-dependent manner. Cytidine is converted to lysidine, thus changing the amino acid specificity of the tRNA from methionine to isoleucine.</text>
</comment>
<dbReference type="KEGG" id="sub:SUB0013"/>
<evidence type="ECO:0000256" key="4">
    <source>
        <dbReference type="ARBA" id="ARBA00022694"/>
    </source>
</evidence>
<dbReference type="InterPro" id="IPR011063">
    <property type="entry name" value="TilS/TtcA_N"/>
</dbReference>
<dbReference type="GO" id="GO:0005737">
    <property type="term" value="C:cytoplasm"/>
    <property type="evidence" value="ECO:0007669"/>
    <property type="project" value="UniProtKB-SubCell"/>
</dbReference>
<evidence type="ECO:0000313" key="10">
    <source>
        <dbReference type="EMBL" id="CAR40337.1"/>
    </source>
</evidence>
<dbReference type="InterPro" id="IPR012796">
    <property type="entry name" value="Lysidine-tRNA-synth_C"/>
</dbReference>
<feature type="domain" description="Lysidine-tRNA(Ile) synthetase C-terminal" evidence="9">
    <location>
        <begin position="349"/>
        <end position="421"/>
    </location>
</feature>
<dbReference type="InterPro" id="IPR012094">
    <property type="entry name" value="tRNA_Ile_lys_synt"/>
</dbReference>
<evidence type="ECO:0000256" key="2">
    <source>
        <dbReference type="ARBA" id="ARBA00022490"/>
    </source>
</evidence>
<comment type="similarity">
    <text evidence="8">Belongs to the tRNA(Ile)-lysidine synthase family.</text>
</comment>
<dbReference type="HAMAP" id="MF_01161">
    <property type="entry name" value="tRNA_Ile_lys_synt"/>
    <property type="match status" value="1"/>
</dbReference>
<dbReference type="CDD" id="cd01992">
    <property type="entry name" value="TilS_N"/>
    <property type="match status" value="1"/>
</dbReference>
<proteinExistence type="inferred from homology"/>
<reference evidence="11" key="1">
    <citation type="journal article" date="2009" name="BMC Genomics">
        <title>Evidence for niche adaptation in the genome of the bovine pathogen Streptococcus uberis.</title>
        <authorList>
            <person name="Ward P.N."/>
            <person name="Holden M.T.G."/>
            <person name="Leigh J.A."/>
            <person name="Lennard N."/>
            <person name="Bignell A."/>
            <person name="Barron A."/>
            <person name="Clark L."/>
            <person name="Quail M.A."/>
            <person name="Woodward J."/>
            <person name="Barrell B.G."/>
            <person name="Egan S.A."/>
            <person name="Field T.R."/>
            <person name="Maskell D."/>
            <person name="Kehoe M."/>
            <person name="Dowson C.G."/>
            <person name="Chanter N."/>
            <person name="Whatmore A.M."/>
            <person name="Bentley S.D."/>
            <person name="Parkhill J."/>
        </authorList>
    </citation>
    <scope>NUCLEOTIDE SEQUENCE [LARGE SCALE GENOMIC DNA]</scope>
    <source>
        <strain evidence="11">ATCC BAA-854 / 0140J</strain>
    </source>
</reference>
<dbReference type="GO" id="GO:0005524">
    <property type="term" value="F:ATP binding"/>
    <property type="evidence" value="ECO:0007669"/>
    <property type="project" value="UniProtKB-UniRule"/>
</dbReference>
<comment type="catalytic activity">
    <reaction evidence="7 8">
        <text>cytidine(34) in tRNA(Ile2) + L-lysine + ATP = lysidine(34) in tRNA(Ile2) + AMP + diphosphate + H(+)</text>
        <dbReference type="Rhea" id="RHEA:43744"/>
        <dbReference type="Rhea" id="RHEA-COMP:10625"/>
        <dbReference type="Rhea" id="RHEA-COMP:10670"/>
        <dbReference type="ChEBI" id="CHEBI:15378"/>
        <dbReference type="ChEBI" id="CHEBI:30616"/>
        <dbReference type="ChEBI" id="CHEBI:32551"/>
        <dbReference type="ChEBI" id="CHEBI:33019"/>
        <dbReference type="ChEBI" id="CHEBI:82748"/>
        <dbReference type="ChEBI" id="CHEBI:83665"/>
        <dbReference type="ChEBI" id="CHEBI:456215"/>
        <dbReference type="EC" id="6.3.4.19"/>
    </reaction>
</comment>
<accession>B9DSP9</accession>
<dbReference type="InterPro" id="IPR012795">
    <property type="entry name" value="tRNA_Ile_lys_synt_N"/>
</dbReference>
<dbReference type="AlphaFoldDB" id="B9DSP9"/>
<dbReference type="STRING" id="218495.SUB0013"/>
<evidence type="ECO:0000313" key="11">
    <source>
        <dbReference type="Proteomes" id="UP000000449"/>
    </source>
</evidence>
<dbReference type="NCBIfam" id="TIGR02432">
    <property type="entry name" value="lysidine_TilS_N"/>
    <property type="match status" value="1"/>
</dbReference>
<keyword evidence="4 8" id="KW-0819">tRNA processing</keyword>
<sequence length="427" mass="50727">MMMYTDIYNQVKAKHFFNNHTKVLIAVSGGVDSMNLLHFLHIYQEKFEILIGIVHVNHKQRQESEIEESYLIEWAKKHNIPIYTSSFKGKFTEAKARTFRYDFFKKIMQEEGYTALVTAHHADDQAETILMRIFRGSRLKYLSGIKEIQSFGTGELIRPFLGIQKSQFPNIFHFEDQSNFENYYFRNRIRNHYMKEIEQENPNFKTSLLSLAKETEYLIDALDDLTKEIDFQQRYQFLEQTNATQFYLLQKYINTFPDLMLTRQQFDNVLHLLTTKKEGVFPLKNGYFLKLTRDFSVIEKIGLETETKSEPVLIEYDSSKIFHSIKFSFSNDDLIPHDEIIPIYNLSPILLRKRKEGDKIHFDHFSKKLRRLFIDEKFSHEERNKAVVGEQNNEILFVLVAGKTYLRNAPKDGIMRAKLYVEKLRKR</sequence>
<dbReference type="HOGENOM" id="CLU_018869_0_2_9"/>
<dbReference type="GO" id="GO:0032267">
    <property type="term" value="F:tRNA(Ile)-lysidine synthase activity"/>
    <property type="evidence" value="ECO:0007669"/>
    <property type="project" value="UniProtKB-EC"/>
</dbReference>
<dbReference type="PANTHER" id="PTHR43033">
    <property type="entry name" value="TRNA(ILE)-LYSIDINE SYNTHASE-RELATED"/>
    <property type="match status" value="1"/>
</dbReference>
<dbReference type="PANTHER" id="PTHR43033:SF1">
    <property type="entry name" value="TRNA(ILE)-LYSIDINE SYNTHASE-RELATED"/>
    <property type="match status" value="1"/>
</dbReference>
<keyword evidence="3 8" id="KW-0436">Ligase</keyword>
<dbReference type="Gene3D" id="3.40.50.620">
    <property type="entry name" value="HUPs"/>
    <property type="match status" value="1"/>
</dbReference>
<evidence type="ECO:0000256" key="8">
    <source>
        <dbReference type="HAMAP-Rule" id="MF_01161"/>
    </source>
</evidence>
<dbReference type="EC" id="6.3.4.19" evidence="8"/>
<dbReference type="SMART" id="SM00977">
    <property type="entry name" value="TilS_C"/>
    <property type="match status" value="1"/>
</dbReference>
<evidence type="ECO:0000256" key="6">
    <source>
        <dbReference type="ARBA" id="ARBA00022840"/>
    </source>
</evidence>
<keyword evidence="2 8" id="KW-0963">Cytoplasm</keyword>
<organism evidence="10 11">
    <name type="scientific">Streptococcus uberis (strain ATCC BAA-854 / 0140J)</name>
    <dbReference type="NCBI Taxonomy" id="218495"/>
    <lineage>
        <taxon>Bacteria</taxon>
        <taxon>Bacillati</taxon>
        <taxon>Bacillota</taxon>
        <taxon>Bacilli</taxon>
        <taxon>Lactobacillales</taxon>
        <taxon>Streptococcaceae</taxon>
        <taxon>Streptococcus</taxon>
    </lineage>
</organism>
<dbReference type="NCBIfam" id="TIGR02433">
    <property type="entry name" value="lysidine_TilS_C"/>
    <property type="match status" value="1"/>
</dbReference>
<protein>
    <recommendedName>
        <fullName evidence="8">tRNA(Ile)-lysidine synthase</fullName>
        <ecNumber evidence="8">6.3.4.19</ecNumber>
    </recommendedName>
    <alternativeName>
        <fullName evidence="8">tRNA(Ile)-2-lysyl-cytidine synthase</fullName>
    </alternativeName>
    <alternativeName>
        <fullName evidence="8">tRNA(Ile)-lysidine synthetase</fullName>
    </alternativeName>
</protein>
<keyword evidence="6 8" id="KW-0067">ATP-binding</keyword>
<keyword evidence="5 8" id="KW-0547">Nucleotide-binding</keyword>
<evidence type="ECO:0000259" key="9">
    <source>
        <dbReference type="SMART" id="SM00977"/>
    </source>
</evidence>
<evidence type="ECO:0000256" key="5">
    <source>
        <dbReference type="ARBA" id="ARBA00022741"/>
    </source>
</evidence>
<dbReference type="Pfam" id="PF01171">
    <property type="entry name" value="ATP_bind_3"/>
    <property type="match status" value="1"/>
</dbReference>
<evidence type="ECO:0000256" key="3">
    <source>
        <dbReference type="ARBA" id="ARBA00022598"/>
    </source>
</evidence>
<dbReference type="EMBL" id="AM946015">
    <property type="protein sequence ID" value="CAR40337.1"/>
    <property type="molecule type" value="Genomic_DNA"/>
</dbReference>
<evidence type="ECO:0000256" key="1">
    <source>
        <dbReference type="ARBA" id="ARBA00004496"/>
    </source>
</evidence>
<feature type="binding site" evidence="8">
    <location>
        <begin position="28"/>
        <end position="33"/>
    </location>
    <ligand>
        <name>ATP</name>
        <dbReference type="ChEBI" id="CHEBI:30616"/>
    </ligand>
</feature>
<evidence type="ECO:0000256" key="7">
    <source>
        <dbReference type="ARBA" id="ARBA00048539"/>
    </source>
</evidence>
<name>B9DSP9_STRU0</name>
<keyword evidence="11" id="KW-1185">Reference proteome</keyword>
<dbReference type="GO" id="GO:0006400">
    <property type="term" value="P:tRNA modification"/>
    <property type="evidence" value="ECO:0007669"/>
    <property type="project" value="UniProtKB-UniRule"/>
</dbReference>
<dbReference type="eggNOG" id="COG0037">
    <property type="taxonomic scope" value="Bacteria"/>
</dbReference>
<comment type="subcellular location">
    <subcellularLocation>
        <location evidence="1 8">Cytoplasm</location>
    </subcellularLocation>
</comment>
<comment type="domain">
    <text evidence="8">The N-terminal region contains the highly conserved SGGXDS motif, predicted to be a P-loop motif involved in ATP binding.</text>
</comment>
<dbReference type="Proteomes" id="UP000000449">
    <property type="component" value="Chromosome"/>
</dbReference>
<dbReference type="SUPFAM" id="SSF52402">
    <property type="entry name" value="Adenine nucleotide alpha hydrolases-like"/>
    <property type="match status" value="1"/>
</dbReference>
<dbReference type="InterPro" id="IPR014729">
    <property type="entry name" value="Rossmann-like_a/b/a_fold"/>
</dbReference>